<dbReference type="EMBL" id="CM055097">
    <property type="protein sequence ID" value="KAJ7553951.1"/>
    <property type="molecule type" value="Genomic_DNA"/>
</dbReference>
<dbReference type="Proteomes" id="UP001162992">
    <property type="component" value="Chromosome 6"/>
</dbReference>
<organism evidence="1 2">
    <name type="scientific">Diphasiastrum complanatum</name>
    <name type="common">Issler's clubmoss</name>
    <name type="synonym">Lycopodium complanatum</name>
    <dbReference type="NCBI Taxonomy" id="34168"/>
    <lineage>
        <taxon>Eukaryota</taxon>
        <taxon>Viridiplantae</taxon>
        <taxon>Streptophyta</taxon>
        <taxon>Embryophyta</taxon>
        <taxon>Tracheophyta</taxon>
        <taxon>Lycopodiopsida</taxon>
        <taxon>Lycopodiales</taxon>
        <taxon>Lycopodiaceae</taxon>
        <taxon>Lycopodioideae</taxon>
        <taxon>Diphasiastrum</taxon>
    </lineage>
</organism>
<protein>
    <submittedName>
        <fullName evidence="1">Uncharacterized protein</fullName>
    </submittedName>
</protein>
<accession>A0ACC2DI37</accession>
<reference evidence="2" key="1">
    <citation type="journal article" date="2024" name="Proc. Natl. Acad. Sci. U.S.A.">
        <title>Extraordinary preservation of gene collinearity over three hundred million years revealed in homosporous lycophytes.</title>
        <authorList>
            <person name="Li C."/>
            <person name="Wickell D."/>
            <person name="Kuo L.Y."/>
            <person name="Chen X."/>
            <person name="Nie B."/>
            <person name="Liao X."/>
            <person name="Peng D."/>
            <person name="Ji J."/>
            <person name="Jenkins J."/>
            <person name="Williams M."/>
            <person name="Shu S."/>
            <person name="Plott C."/>
            <person name="Barry K."/>
            <person name="Rajasekar S."/>
            <person name="Grimwood J."/>
            <person name="Han X."/>
            <person name="Sun S."/>
            <person name="Hou Z."/>
            <person name="He W."/>
            <person name="Dai G."/>
            <person name="Sun C."/>
            <person name="Schmutz J."/>
            <person name="Leebens-Mack J.H."/>
            <person name="Li F.W."/>
            <person name="Wang L."/>
        </authorList>
    </citation>
    <scope>NUCLEOTIDE SEQUENCE [LARGE SCALE GENOMIC DNA]</scope>
    <source>
        <strain evidence="2">cv. PW_Plant_1</strain>
    </source>
</reference>
<sequence length="782" mass="89953">MAHSRGCCFTFSFSWILNSLIVRKKVCFSGFFFLVLLIFYLTVVFKLEFESIGSWTFVSREQISPPTPNGQESEAVDFKEDLNAILIDRNILKNNYQFVIKVLAYDRLHSLARCLYSLALADYGGDTVVLHIFVDHFKLEDSPPIKTGAEELKNNSKSGTRMSSGDDKPIIKKTKDSDQNTDPSHGKIRSMKESTPFSNLADKMNPMNLVSNFKETKQLSSALDKPQTEDLFSRSTHHRGDMVDRVLGNQSDPLQEKLNNFHDLLQFIDQFYWPHGPKEVFVRSQNVGLQSQWIEVWWPTSEDEFAFIVEDDMELSPLFYRFLRGLIANYYYNPANFDPTVYGISLQRPRFVAGKGGKKIQIDNSTRLFLYQMVGTWGQLLFPTPWKEFRLWYDNCKSNKLEPLLEGMITTSWYKRLGQKIWTPWFIKFIHSRGYYNIYTNFLQERALSVSHRDEGVNYKRGAGPDSIIIRRNSTPDVDIWEMLPYRFLKKYDFCFHEVPPVRFVTGLDDSEIQALLSSLVVNNKLILVNFGGIAKALSKNWLCHVAKLGMKNYLVLGDDPIFSGDLARRGHAVMQLSASQLLAKFRLSIEDHEVLDYILNDLTLTYVAQHALQMSYDVWLTTAGTLWLRDPPSQVVDMNADVHGREVNGEEYDSRLLYIRSTNRTSLLWDCVVEEILAAANSLLSDDQKQDLGKDMLGKALWKCTRGLDILVKTIDQDYYANIQNISSKQNVAFLDMSTSMDRVEDSNLLDLIEKLKSADLWMLDHEFVCKGVFCQSKPSL</sequence>
<gene>
    <name evidence="1" type="ORF">O6H91_06G119800</name>
</gene>
<evidence type="ECO:0000313" key="1">
    <source>
        <dbReference type="EMBL" id="KAJ7553951.1"/>
    </source>
</evidence>
<comment type="caution">
    <text evidence="1">The sequence shown here is derived from an EMBL/GenBank/DDBJ whole genome shotgun (WGS) entry which is preliminary data.</text>
</comment>
<keyword evidence="2" id="KW-1185">Reference proteome</keyword>
<proteinExistence type="predicted"/>
<evidence type="ECO:0000313" key="2">
    <source>
        <dbReference type="Proteomes" id="UP001162992"/>
    </source>
</evidence>
<name>A0ACC2DI37_DIPCM</name>